<accession>A0A0F9KMB3</accession>
<organism evidence="1">
    <name type="scientific">marine sediment metagenome</name>
    <dbReference type="NCBI Taxonomy" id="412755"/>
    <lineage>
        <taxon>unclassified sequences</taxon>
        <taxon>metagenomes</taxon>
        <taxon>ecological metagenomes</taxon>
    </lineage>
</organism>
<protein>
    <submittedName>
        <fullName evidence="1">Uncharacterized protein</fullName>
    </submittedName>
</protein>
<proteinExistence type="predicted"/>
<evidence type="ECO:0000313" key="1">
    <source>
        <dbReference type="EMBL" id="KKM16440.1"/>
    </source>
</evidence>
<reference evidence="1" key="1">
    <citation type="journal article" date="2015" name="Nature">
        <title>Complex archaea that bridge the gap between prokaryotes and eukaryotes.</title>
        <authorList>
            <person name="Spang A."/>
            <person name="Saw J.H."/>
            <person name="Jorgensen S.L."/>
            <person name="Zaremba-Niedzwiedzka K."/>
            <person name="Martijn J."/>
            <person name="Lind A.E."/>
            <person name="van Eijk R."/>
            <person name="Schleper C."/>
            <person name="Guy L."/>
            <person name="Ettema T.J."/>
        </authorList>
    </citation>
    <scope>NUCLEOTIDE SEQUENCE</scope>
</reference>
<dbReference type="AlphaFoldDB" id="A0A0F9KMB3"/>
<name>A0A0F9KMB3_9ZZZZ</name>
<dbReference type="EMBL" id="LAZR01014674">
    <property type="protein sequence ID" value="KKM16440.1"/>
    <property type="molecule type" value="Genomic_DNA"/>
</dbReference>
<sequence length="314" mass="35355">MPTAGRARDLARKTLCAGQMHVYGVGVTSYLTQYDSYPHTGTGGIDSWPKFHSILQAMGVEPTNIRSNGMPDYQLEPDELIDANVPAVCPSMDIVRLWEYIEQALLTGGDCPNSKASDYPATIAYQWNVCLRAAGHSMPLFPNGKWVPYCWSPWEPVSYDWWEWDNTRQIDFVLELGDGNFYITQAAHPREIQNPGQCAEAWDSFDVDSTPYVQFSSWSVENLAPGWHVGPQSEHASGWALLNGGRHLNGPNILYADHSVRSDANRQLDKSDLPNWAYGSMNDCKLVSWDDYEAVWGTMGHIVPRKEIRTELPR</sequence>
<gene>
    <name evidence="1" type="ORF">LCGC14_1685800</name>
</gene>
<comment type="caution">
    <text evidence="1">The sequence shown here is derived from an EMBL/GenBank/DDBJ whole genome shotgun (WGS) entry which is preliminary data.</text>
</comment>